<dbReference type="InterPro" id="IPR037523">
    <property type="entry name" value="VOC_core"/>
</dbReference>
<keyword evidence="3" id="KW-1185">Reference proteome</keyword>
<name>A0A511WPX1_9BACI</name>
<dbReference type="Pfam" id="PF22659">
    <property type="entry name" value="YycE-like_C"/>
    <property type="match status" value="1"/>
</dbReference>
<feature type="domain" description="VOC" evidence="1">
    <location>
        <begin position="9"/>
        <end position="131"/>
    </location>
</feature>
<protein>
    <recommendedName>
        <fullName evidence="1">VOC domain-containing protein</fullName>
    </recommendedName>
</protein>
<dbReference type="PROSITE" id="PS51819">
    <property type="entry name" value="VOC"/>
    <property type="match status" value="1"/>
</dbReference>
<dbReference type="SUPFAM" id="SSF54593">
    <property type="entry name" value="Glyoxalase/Bleomycin resistance protein/Dihydroxybiphenyl dioxygenase"/>
    <property type="match status" value="1"/>
</dbReference>
<organism evidence="2 3">
    <name type="scientific">Halobacillus faecis</name>
    <dbReference type="NCBI Taxonomy" id="360184"/>
    <lineage>
        <taxon>Bacteria</taxon>
        <taxon>Bacillati</taxon>
        <taxon>Bacillota</taxon>
        <taxon>Bacilli</taxon>
        <taxon>Bacillales</taxon>
        <taxon>Bacillaceae</taxon>
        <taxon>Halobacillus</taxon>
    </lineage>
</organism>
<evidence type="ECO:0000313" key="2">
    <source>
        <dbReference type="EMBL" id="GEN53190.1"/>
    </source>
</evidence>
<comment type="caution">
    <text evidence="2">The sequence shown here is derived from an EMBL/GenBank/DDBJ whole genome shotgun (WGS) entry which is preliminary data.</text>
</comment>
<dbReference type="OrthoDB" id="8018325at2"/>
<dbReference type="InterPro" id="IPR058997">
    <property type="entry name" value="YycE-like_C"/>
</dbReference>
<dbReference type="Pfam" id="PF22658">
    <property type="entry name" value="YycE-like_N"/>
    <property type="match status" value="1"/>
</dbReference>
<sequence length="134" mass="15504">MKFPRFQTSQIRIARPTDQFEKVIDFYESGLGLERLTDFAGHRGYEGVVYGLPGLPYHLEFTRHEAGSPCPAPTKDNLLVFYIEKQSEVMEVTVRLRQMGYKEVEAENLYWEEKGVTIEDPDGWRVVLMNTKGI</sequence>
<dbReference type="Proteomes" id="UP000321886">
    <property type="component" value="Unassembled WGS sequence"/>
</dbReference>
<dbReference type="CDD" id="cd06587">
    <property type="entry name" value="VOC"/>
    <property type="match status" value="1"/>
</dbReference>
<reference evidence="2 3" key="1">
    <citation type="submission" date="2019-07" db="EMBL/GenBank/DDBJ databases">
        <title>Whole genome shotgun sequence of Halobacillus faecis NBRC 103569.</title>
        <authorList>
            <person name="Hosoyama A."/>
            <person name="Uohara A."/>
            <person name="Ohji S."/>
            <person name="Ichikawa N."/>
        </authorList>
    </citation>
    <scope>NUCLEOTIDE SEQUENCE [LARGE SCALE GENOMIC DNA]</scope>
    <source>
        <strain evidence="2 3">NBRC 103569</strain>
    </source>
</reference>
<evidence type="ECO:0000313" key="3">
    <source>
        <dbReference type="Proteomes" id="UP000321886"/>
    </source>
</evidence>
<dbReference type="Gene3D" id="3.10.180.10">
    <property type="entry name" value="2,3-Dihydroxybiphenyl 1,2-Dioxygenase, domain 1"/>
    <property type="match status" value="1"/>
</dbReference>
<dbReference type="EMBL" id="BJYD01000012">
    <property type="protein sequence ID" value="GEN53190.1"/>
    <property type="molecule type" value="Genomic_DNA"/>
</dbReference>
<dbReference type="AlphaFoldDB" id="A0A511WPX1"/>
<dbReference type="InterPro" id="IPR058998">
    <property type="entry name" value="YycE-like_N"/>
</dbReference>
<gene>
    <name evidence="2" type="ORF">HFA01_14520</name>
</gene>
<dbReference type="InterPro" id="IPR029068">
    <property type="entry name" value="Glyas_Bleomycin-R_OHBP_Dase"/>
</dbReference>
<dbReference type="RefSeq" id="WP_146814654.1">
    <property type="nucleotide sequence ID" value="NZ_BJYD01000012.1"/>
</dbReference>
<proteinExistence type="predicted"/>
<accession>A0A511WPX1</accession>
<evidence type="ECO:0000259" key="1">
    <source>
        <dbReference type="PROSITE" id="PS51819"/>
    </source>
</evidence>